<dbReference type="AlphaFoldDB" id="A0A0F9T5B4"/>
<gene>
    <name evidence="1" type="ORF">LCGC14_0391500</name>
</gene>
<evidence type="ECO:0000313" key="1">
    <source>
        <dbReference type="EMBL" id="KKN74349.1"/>
    </source>
</evidence>
<name>A0A0F9T5B4_9ZZZZ</name>
<sequence>MYDANLLLLNRTDYDSGNDGAGSGTDETSGGGRIVDVAEGADVAVLMALGEADATIADTTETLDMLVQISRDGGSTWGTAQTFRQITASELNGSGTPIDESAGDVTFKRAVITNVGIAEAGNSGIVKMRLNGTASDTNHWAPIVTVVTRQDVREEWLDNAFVS</sequence>
<comment type="caution">
    <text evidence="1">The sequence shown here is derived from an EMBL/GenBank/DDBJ whole genome shotgun (WGS) entry which is preliminary data.</text>
</comment>
<reference evidence="1" key="1">
    <citation type="journal article" date="2015" name="Nature">
        <title>Complex archaea that bridge the gap between prokaryotes and eukaryotes.</title>
        <authorList>
            <person name="Spang A."/>
            <person name="Saw J.H."/>
            <person name="Jorgensen S.L."/>
            <person name="Zaremba-Niedzwiedzka K."/>
            <person name="Martijn J."/>
            <person name="Lind A.E."/>
            <person name="van Eijk R."/>
            <person name="Schleper C."/>
            <person name="Guy L."/>
            <person name="Ettema T.J."/>
        </authorList>
    </citation>
    <scope>NUCLEOTIDE SEQUENCE</scope>
</reference>
<protein>
    <recommendedName>
        <fullName evidence="2">Sialidase domain-containing protein</fullName>
    </recommendedName>
</protein>
<accession>A0A0F9T5B4</accession>
<organism evidence="1">
    <name type="scientific">marine sediment metagenome</name>
    <dbReference type="NCBI Taxonomy" id="412755"/>
    <lineage>
        <taxon>unclassified sequences</taxon>
        <taxon>metagenomes</taxon>
        <taxon>ecological metagenomes</taxon>
    </lineage>
</organism>
<proteinExistence type="predicted"/>
<dbReference type="EMBL" id="LAZR01000328">
    <property type="protein sequence ID" value="KKN74349.1"/>
    <property type="molecule type" value="Genomic_DNA"/>
</dbReference>
<evidence type="ECO:0008006" key="2">
    <source>
        <dbReference type="Google" id="ProtNLM"/>
    </source>
</evidence>